<gene>
    <name evidence="1" type="ORF">CPELLU_LOCUS4417</name>
</gene>
<proteinExistence type="predicted"/>
<dbReference type="GO" id="GO:0003697">
    <property type="term" value="F:single-stranded DNA binding"/>
    <property type="evidence" value="ECO:0007669"/>
    <property type="project" value="TreeGrafter"/>
</dbReference>
<comment type="caution">
    <text evidence="1">The sequence shown here is derived from an EMBL/GenBank/DDBJ whole genome shotgun (WGS) entry which is preliminary data.</text>
</comment>
<dbReference type="GO" id="GO:0000712">
    <property type="term" value="P:resolution of meiotic recombination intermediates"/>
    <property type="evidence" value="ECO:0007669"/>
    <property type="project" value="InterPro"/>
</dbReference>
<dbReference type="OrthoDB" id="2422840at2759"/>
<dbReference type="GO" id="GO:0000794">
    <property type="term" value="C:condensed nuclear chromosome"/>
    <property type="evidence" value="ECO:0007669"/>
    <property type="project" value="InterPro"/>
</dbReference>
<protein>
    <submittedName>
        <fullName evidence="1">12172_t:CDS:1</fullName>
    </submittedName>
</protein>
<dbReference type="PANTHER" id="PTHR35668:SF1">
    <property type="entry name" value="PROTEIN SHORTAGE IN CHIASMATA 1 ORTHOLOG"/>
    <property type="match status" value="1"/>
</dbReference>
<accession>A0A9N9FMN0</accession>
<dbReference type="PANTHER" id="PTHR35668">
    <property type="entry name" value="PROTEIN SHORTAGE IN CHIASMATA 1 ORTHOLOG"/>
    <property type="match status" value="1"/>
</dbReference>
<reference evidence="1" key="1">
    <citation type="submission" date="2021-06" db="EMBL/GenBank/DDBJ databases">
        <authorList>
            <person name="Kallberg Y."/>
            <person name="Tangrot J."/>
            <person name="Rosling A."/>
        </authorList>
    </citation>
    <scope>NUCLEOTIDE SEQUENCE</scope>
    <source>
        <strain evidence="1">FL966</strain>
    </source>
</reference>
<dbReference type="Proteomes" id="UP000789759">
    <property type="component" value="Unassembled WGS sequence"/>
</dbReference>
<evidence type="ECO:0000313" key="2">
    <source>
        <dbReference type="Proteomes" id="UP000789759"/>
    </source>
</evidence>
<dbReference type="InterPro" id="IPR039991">
    <property type="entry name" value="SHOC1"/>
</dbReference>
<dbReference type="EMBL" id="CAJVQA010002331">
    <property type="protein sequence ID" value="CAG8543704.1"/>
    <property type="molecule type" value="Genomic_DNA"/>
</dbReference>
<dbReference type="GO" id="GO:0016887">
    <property type="term" value="F:ATP hydrolysis activity"/>
    <property type="evidence" value="ECO:0007669"/>
    <property type="project" value="InterPro"/>
</dbReference>
<organism evidence="1 2">
    <name type="scientific">Cetraspora pellucida</name>
    <dbReference type="NCBI Taxonomy" id="1433469"/>
    <lineage>
        <taxon>Eukaryota</taxon>
        <taxon>Fungi</taxon>
        <taxon>Fungi incertae sedis</taxon>
        <taxon>Mucoromycota</taxon>
        <taxon>Glomeromycotina</taxon>
        <taxon>Glomeromycetes</taxon>
        <taxon>Diversisporales</taxon>
        <taxon>Gigasporaceae</taxon>
        <taxon>Cetraspora</taxon>
    </lineage>
</organism>
<name>A0A9N9FMN0_9GLOM</name>
<evidence type="ECO:0000313" key="1">
    <source>
        <dbReference type="EMBL" id="CAG8543704.1"/>
    </source>
</evidence>
<dbReference type="AlphaFoldDB" id="A0A9N9FMN0"/>
<sequence length="972" mass="112363">MEDDNFRVELMECAKLLNLPNDDYTQKLIEQIPLDYFYVPQDEKESILLLFSESEKSIKHQLLGKLCLNDLDATTVFAEVLNDLKIQDLNLCCDIYEDVATRESYFMEEPLLPSRIQKNNEFDLYPIPTLKQLSNKLPTTDIFSEPLMESEMQQFTLDDLCLSHNEEVVDNIASIMSFLKENDVRNDNDFVISIKEFKFEDYYIEEPLISIKTNKSAQDLPNKIIEIVPLIIDDIDINIQNDQLVPEETGVKAPLEMLNEWEGIDKSTFDVERTSDYNYVEVDVSFDPFLTSRETLQLEPAMIPARYDPLEINRRKRRKTDFGSEIENAGDKDVTITDSLAQTIKSVVSEDATFMHQKLDDQTALQSDLEKMLKVENPDENWKSVIMWQSMNELEGLKFKVPQLPHPVSQITRGSVNDDDGISFPSIPTQISDLIAHPNSMHSDFQILTSFSGMKALEFELHWNPIKNTSHTEFEQIFNVKLSSQEILDVFKELCSCANDDDILDTIDMQFINEIHDSYLITRKKMYESCHESKKLKVEDVPALITPRWINNNNDFKDIQKSSAEPNIVKSRYFADTFSATRSIDDFLILRGKIAPNKRRDIDLKKRVHVAIKNGEESKQIVPSVSNTPNDHAYGYTSYTHRVPSSESQLTDSDKDIQDAQNAHVMARTIINNMPMPAVTHKYIVSARLLANRGLLSALKGIYCKVEVFERDFEYLRPLLPDDESETPYIDCDLIIDERTGIIYYPLNLISQEQSVPIIARTIIRLAQKYSSLYVILETYTWNNKATNDSDAECILPYSYTLPVLKAVAGLQAILTRNSCDAHMIFSSCEEMSARLARLIGDLCASKCEEERGKDRQQWESRDWMTMEESLHERFLSCFSPLINPFTAQIILTAIPMPEFLRMTHSERYAMFGRWIDEWRLEKFETIIHTALSGNPEQLFTNDEPEVHIDDNQMDSEWINEFKDFELEEFYD</sequence>
<keyword evidence="2" id="KW-1185">Reference proteome</keyword>